<evidence type="ECO:0000313" key="5">
    <source>
        <dbReference type="Proteomes" id="UP000612282"/>
    </source>
</evidence>
<accession>A0ABQ3WZK5</accession>
<dbReference type="Proteomes" id="UP000612282">
    <property type="component" value="Unassembled WGS sequence"/>
</dbReference>
<evidence type="ECO:0000259" key="3">
    <source>
        <dbReference type="PROSITE" id="PS51173"/>
    </source>
</evidence>
<proteinExistence type="predicted"/>
<dbReference type="Pfam" id="PF00553">
    <property type="entry name" value="CBM_2"/>
    <property type="match status" value="1"/>
</dbReference>
<feature type="compositionally biased region" description="Gly residues" evidence="1">
    <location>
        <begin position="139"/>
        <end position="152"/>
    </location>
</feature>
<comment type="caution">
    <text evidence="4">The sequence shown here is derived from an EMBL/GenBank/DDBJ whole genome shotgun (WGS) entry which is preliminary data.</text>
</comment>
<protein>
    <recommendedName>
        <fullName evidence="3">CBM2 domain-containing protein</fullName>
    </recommendedName>
</protein>
<gene>
    <name evidence="4" type="ORF">Aco03nite_001130</name>
</gene>
<dbReference type="EMBL" id="BOMG01000004">
    <property type="protein sequence ID" value="GID51709.1"/>
    <property type="molecule type" value="Genomic_DNA"/>
</dbReference>
<dbReference type="SMART" id="SM00637">
    <property type="entry name" value="CBD_II"/>
    <property type="match status" value="1"/>
</dbReference>
<evidence type="ECO:0000313" key="4">
    <source>
        <dbReference type="EMBL" id="GID51709.1"/>
    </source>
</evidence>
<keyword evidence="2" id="KW-0812">Transmembrane</keyword>
<evidence type="ECO:0000256" key="1">
    <source>
        <dbReference type="SAM" id="MobiDB-lite"/>
    </source>
</evidence>
<name>A0ABQ3WZK5_9ACTN</name>
<dbReference type="InterPro" id="IPR008965">
    <property type="entry name" value="CBM2/CBM3_carb-bd_dom_sf"/>
</dbReference>
<feature type="transmembrane region" description="Helical" evidence="2">
    <location>
        <begin position="48"/>
        <end position="69"/>
    </location>
</feature>
<dbReference type="PROSITE" id="PS51173">
    <property type="entry name" value="CBM2"/>
    <property type="match status" value="1"/>
</dbReference>
<dbReference type="RefSeq" id="WP_203792460.1">
    <property type="nucleotide sequence ID" value="NZ_BAAAQE010000090.1"/>
</dbReference>
<keyword evidence="2" id="KW-0472">Membrane</keyword>
<sequence length="263" mass="26105">MTKRRTPADVVRDAAWRLATAMLTSPTPEPRLIKPGGAHARRPIAGRLMLVSGALAAVAVTALLVIFLVDRPFQGKVTPDEAAGLPGRTVEANTPPGSGTPAQSGTSPSADSTGPSASASVSVAPSVSQGAPSLSPTSPGGGGSLPPTGGDGASPAPLTAGLSTTPYLLGLLGYRTNVTVANPGTAARTGWTLAITLPRSSLKVADVKGATASQQGTVWTFTPDASTTEIDGGDQAAITFNVNGDTLLNAAPTSCTIDGTPCS</sequence>
<feature type="domain" description="CBM2" evidence="3">
    <location>
        <begin position="151"/>
        <end position="263"/>
    </location>
</feature>
<dbReference type="InterPro" id="IPR001919">
    <property type="entry name" value="CBD2"/>
</dbReference>
<dbReference type="SUPFAM" id="SSF49384">
    <property type="entry name" value="Carbohydrate-binding domain"/>
    <property type="match status" value="1"/>
</dbReference>
<keyword evidence="5" id="KW-1185">Reference proteome</keyword>
<feature type="compositionally biased region" description="Polar residues" evidence="1">
    <location>
        <begin position="91"/>
        <end position="113"/>
    </location>
</feature>
<organism evidence="4 5">
    <name type="scientific">Actinoplanes couchii</name>
    <dbReference type="NCBI Taxonomy" id="403638"/>
    <lineage>
        <taxon>Bacteria</taxon>
        <taxon>Bacillati</taxon>
        <taxon>Actinomycetota</taxon>
        <taxon>Actinomycetes</taxon>
        <taxon>Micromonosporales</taxon>
        <taxon>Micromonosporaceae</taxon>
        <taxon>Actinoplanes</taxon>
    </lineage>
</organism>
<dbReference type="Gene3D" id="2.60.40.290">
    <property type="match status" value="1"/>
</dbReference>
<feature type="region of interest" description="Disordered" evidence="1">
    <location>
        <begin position="76"/>
        <end position="158"/>
    </location>
</feature>
<evidence type="ECO:0000256" key="2">
    <source>
        <dbReference type="SAM" id="Phobius"/>
    </source>
</evidence>
<reference evidence="4 5" key="1">
    <citation type="submission" date="2021-01" db="EMBL/GenBank/DDBJ databases">
        <title>Whole genome shotgun sequence of Actinoplanes couchii NBRC 106145.</title>
        <authorList>
            <person name="Komaki H."/>
            <person name="Tamura T."/>
        </authorList>
    </citation>
    <scope>NUCLEOTIDE SEQUENCE [LARGE SCALE GENOMIC DNA]</scope>
    <source>
        <strain evidence="4 5">NBRC 106145</strain>
    </source>
</reference>
<feature type="compositionally biased region" description="Low complexity" evidence="1">
    <location>
        <begin position="114"/>
        <end position="138"/>
    </location>
</feature>
<keyword evidence="2" id="KW-1133">Transmembrane helix</keyword>
<dbReference type="InterPro" id="IPR012291">
    <property type="entry name" value="CBM2_carb-bd_dom_sf"/>
</dbReference>